<gene>
    <name evidence="2" type="ORF">ABNX05_24865</name>
</gene>
<evidence type="ECO:0000259" key="1">
    <source>
        <dbReference type="SMART" id="SM00871"/>
    </source>
</evidence>
<keyword evidence="3" id="KW-1185">Reference proteome</keyword>
<dbReference type="PANTHER" id="PTHR36444:SF2">
    <property type="entry name" value="TRANSCRIPTIONAL REGULATOR PROTEIN YOBU-RELATED"/>
    <property type="match status" value="1"/>
</dbReference>
<name>A0ABV1MZ96_9BACI</name>
<accession>A0ABV1MZ96</accession>
<reference evidence="2 3" key="1">
    <citation type="submission" date="2024-06" db="EMBL/GenBank/DDBJ databases">
        <title>Lysinibacillus zambalefons sp. nov., a Novel Firmicute Isolated from the Poon Bato Zambales Hyperalkaline Spring.</title>
        <authorList>
            <person name="Aja J.A."/>
            <person name="Lazaro J.E.H."/>
            <person name="Llorin L.D."/>
            <person name="Lim K.R."/>
            <person name="Teodosio J."/>
            <person name="Dalisay D.S."/>
        </authorList>
    </citation>
    <scope>NUCLEOTIDE SEQUENCE [LARGE SCALE GENOMIC DNA]</scope>
    <source>
        <strain evidence="2 3">M3</strain>
    </source>
</reference>
<dbReference type="InterPro" id="IPR010499">
    <property type="entry name" value="AraC_E-bd"/>
</dbReference>
<evidence type="ECO:0000313" key="2">
    <source>
        <dbReference type="EMBL" id="MEQ6357837.1"/>
    </source>
</evidence>
<sequence length="247" mass="28027">MMQSYCQSCGMPLVDEALFGTEKEGNKSEDYCTYCYEVGEFKQSNLTVEEMIEICVPHLKEDGMAEEDARQMLTSFLPSLKRWRKHDLQEPVVMNKKSFQIVGISARTSNANEITVQAKIPQLWSDFYQQNVVGQVANAVNQVTYGLYSDYETDVNGEYSITLGLEVVAADEIPEGMVVKTVPAAKYLVFTSDKGPFEEVVVKAWQDVWAWFASSDVERTYTGDFEMYDERCANPKEAQVDIYIAIK</sequence>
<dbReference type="SMART" id="SM00871">
    <property type="entry name" value="AraC_E_bind"/>
    <property type="match status" value="1"/>
</dbReference>
<dbReference type="Pfam" id="PF12674">
    <property type="entry name" value="Zn_ribbon_2"/>
    <property type="match status" value="1"/>
</dbReference>
<dbReference type="SUPFAM" id="SSF55136">
    <property type="entry name" value="Probable bacterial effector-binding domain"/>
    <property type="match status" value="1"/>
</dbReference>
<protein>
    <submittedName>
        <fullName evidence="2">Effector binding domain-containing protein</fullName>
    </submittedName>
</protein>
<dbReference type="Pfam" id="PF14526">
    <property type="entry name" value="Cass2"/>
    <property type="match status" value="1"/>
</dbReference>
<proteinExistence type="predicted"/>
<evidence type="ECO:0000313" key="3">
    <source>
        <dbReference type="Proteomes" id="UP001478862"/>
    </source>
</evidence>
<dbReference type="EMBL" id="JBEGDG010000037">
    <property type="protein sequence ID" value="MEQ6357837.1"/>
    <property type="molecule type" value="Genomic_DNA"/>
</dbReference>
<dbReference type="InterPro" id="IPR029441">
    <property type="entry name" value="Cass2"/>
</dbReference>
<dbReference type="Proteomes" id="UP001478862">
    <property type="component" value="Unassembled WGS sequence"/>
</dbReference>
<dbReference type="RefSeq" id="WP_349662139.1">
    <property type="nucleotide sequence ID" value="NZ_JBEGDG010000037.1"/>
</dbReference>
<dbReference type="InterPro" id="IPR053182">
    <property type="entry name" value="YobU-like_regulator"/>
</dbReference>
<feature type="domain" description="AraC effector-binding" evidence="1">
    <location>
        <begin position="89"/>
        <end position="247"/>
    </location>
</feature>
<dbReference type="InterPro" id="IPR025868">
    <property type="entry name" value="Zn_ribbon_dom_put"/>
</dbReference>
<dbReference type="PANTHER" id="PTHR36444">
    <property type="entry name" value="TRANSCRIPTIONAL REGULATOR PROTEIN YOBU-RELATED"/>
    <property type="match status" value="1"/>
</dbReference>
<comment type="caution">
    <text evidence="2">The sequence shown here is derived from an EMBL/GenBank/DDBJ whole genome shotgun (WGS) entry which is preliminary data.</text>
</comment>
<organism evidence="2 3">
    <name type="scientific">Lysinibacillus zambalensis</name>
    <dbReference type="NCBI Taxonomy" id="3160866"/>
    <lineage>
        <taxon>Bacteria</taxon>
        <taxon>Bacillati</taxon>
        <taxon>Bacillota</taxon>
        <taxon>Bacilli</taxon>
        <taxon>Bacillales</taxon>
        <taxon>Bacillaceae</taxon>
        <taxon>Lysinibacillus</taxon>
    </lineage>
</organism>
<dbReference type="Gene3D" id="3.20.80.10">
    <property type="entry name" value="Regulatory factor, effector binding domain"/>
    <property type="match status" value="1"/>
</dbReference>
<dbReference type="InterPro" id="IPR011256">
    <property type="entry name" value="Reg_factor_effector_dom_sf"/>
</dbReference>